<dbReference type="GO" id="GO:1990281">
    <property type="term" value="C:efflux pump complex"/>
    <property type="evidence" value="ECO:0007669"/>
    <property type="project" value="TreeGrafter"/>
</dbReference>
<evidence type="ECO:0000256" key="2">
    <source>
        <dbReference type="ARBA" id="ARBA00022452"/>
    </source>
</evidence>
<comment type="subcellular location">
    <subcellularLocation>
        <location evidence="1">Cell outer membrane</location>
    </subcellularLocation>
</comment>
<dbReference type="SUPFAM" id="SSF56954">
    <property type="entry name" value="Outer membrane efflux proteins (OEP)"/>
    <property type="match status" value="1"/>
</dbReference>
<dbReference type="PANTHER" id="PTHR30026:SF20">
    <property type="entry name" value="OUTER MEMBRANE PROTEIN TOLC"/>
    <property type="match status" value="1"/>
</dbReference>
<feature type="coiled-coil region" evidence="6">
    <location>
        <begin position="160"/>
        <end position="194"/>
    </location>
</feature>
<gene>
    <name evidence="8" type="ORF">O3V59_20700</name>
</gene>
<dbReference type="GO" id="GO:0009279">
    <property type="term" value="C:cell outer membrane"/>
    <property type="evidence" value="ECO:0007669"/>
    <property type="project" value="UniProtKB-SubCell"/>
</dbReference>
<dbReference type="GO" id="GO:0015562">
    <property type="term" value="F:efflux transmembrane transporter activity"/>
    <property type="evidence" value="ECO:0007669"/>
    <property type="project" value="InterPro"/>
</dbReference>
<evidence type="ECO:0000256" key="3">
    <source>
        <dbReference type="ARBA" id="ARBA00022692"/>
    </source>
</evidence>
<dbReference type="EMBL" id="JAPYYP010000042">
    <property type="protein sequence ID" value="MDA5110766.1"/>
    <property type="molecule type" value="Genomic_DNA"/>
</dbReference>
<evidence type="ECO:0000256" key="7">
    <source>
        <dbReference type="SAM" id="SignalP"/>
    </source>
</evidence>
<accession>A0A9X3TTF0</accession>
<evidence type="ECO:0000256" key="4">
    <source>
        <dbReference type="ARBA" id="ARBA00023136"/>
    </source>
</evidence>
<keyword evidence="5" id="KW-0998">Cell outer membrane</keyword>
<proteinExistence type="predicted"/>
<organism evidence="8 9">
    <name type="scientific">Brevibacillus thermoruber</name>
    <dbReference type="NCBI Taxonomy" id="33942"/>
    <lineage>
        <taxon>Bacteria</taxon>
        <taxon>Bacillati</taxon>
        <taxon>Bacillota</taxon>
        <taxon>Bacilli</taxon>
        <taxon>Bacillales</taxon>
        <taxon>Paenibacillaceae</taxon>
        <taxon>Brevibacillus</taxon>
    </lineage>
</organism>
<dbReference type="GO" id="GO:0015288">
    <property type="term" value="F:porin activity"/>
    <property type="evidence" value="ECO:0007669"/>
    <property type="project" value="TreeGrafter"/>
</dbReference>
<protein>
    <submittedName>
        <fullName evidence="8">TolC family protein</fullName>
    </submittedName>
</protein>
<dbReference type="Proteomes" id="UP001151071">
    <property type="component" value="Unassembled WGS sequence"/>
</dbReference>
<keyword evidence="7" id="KW-0732">Signal</keyword>
<keyword evidence="6" id="KW-0175">Coiled coil</keyword>
<dbReference type="AlphaFoldDB" id="A0A9X3TTF0"/>
<feature type="signal peptide" evidence="7">
    <location>
        <begin position="1"/>
        <end position="27"/>
    </location>
</feature>
<evidence type="ECO:0000256" key="1">
    <source>
        <dbReference type="ARBA" id="ARBA00004442"/>
    </source>
</evidence>
<evidence type="ECO:0000256" key="6">
    <source>
        <dbReference type="SAM" id="Coils"/>
    </source>
</evidence>
<keyword evidence="4" id="KW-0472">Membrane</keyword>
<evidence type="ECO:0000256" key="5">
    <source>
        <dbReference type="ARBA" id="ARBA00023237"/>
    </source>
</evidence>
<feature type="chain" id="PRO_5040872087" evidence="7">
    <location>
        <begin position="28"/>
        <end position="354"/>
    </location>
</feature>
<name>A0A9X3TTF0_9BACL</name>
<dbReference type="RefSeq" id="WP_029098403.1">
    <property type="nucleotide sequence ID" value="NZ_JAPYYP010000042.1"/>
</dbReference>
<keyword evidence="9" id="KW-1185">Reference proteome</keyword>
<dbReference type="InterPro" id="IPR051906">
    <property type="entry name" value="TolC-like"/>
</dbReference>
<keyword evidence="2" id="KW-1134">Transmembrane beta strand</keyword>
<evidence type="ECO:0000313" key="9">
    <source>
        <dbReference type="Proteomes" id="UP001151071"/>
    </source>
</evidence>
<comment type="caution">
    <text evidence="8">The sequence shown here is derived from an EMBL/GenBank/DDBJ whole genome shotgun (WGS) entry which is preliminary data.</text>
</comment>
<dbReference type="Gene3D" id="1.20.1600.10">
    <property type="entry name" value="Outer membrane efflux proteins (OEP)"/>
    <property type="match status" value="2"/>
</dbReference>
<sequence length="354" mass="39516">MKFHLLKPLYTTTLIATILSGAAPVLAAPADAGASEAAAAAPAEISDLTLEQAIEKAITSSIDLRLLKLDSDSAYYTTRLTLLGTKATKVDSIKTLSSAKSKFETEADAIRDYKVAESNWKIQENNVRLNVHKAYFDVLAAKEKADLQKKYVEMMNGDNNNDAQETLRELEAKYREALAKLNQLMNEKSDKEWNLAAVNYSAFQLLPVDEYKKTAYERRPDLVKASAEKAFYQAKVNYISQYASLSTYPGRIAQIELTKAELLLQTAQRKADQEIAANYEKVIQAKQAMEESSASQKSAEERYRQTYIDYLNGKASASELADRKEKWLDSIAESIDSAYQYNVAVATLQYSIGF</sequence>
<dbReference type="PANTHER" id="PTHR30026">
    <property type="entry name" value="OUTER MEMBRANE PROTEIN TOLC"/>
    <property type="match status" value="1"/>
</dbReference>
<evidence type="ECO:0000313" key="8">
    <source>
        <dbReference type="EMBL" id="MDA5110766.1"/>
    </source>
</evidence>
<keyword evidence="3" id="KW-0812">Transmembrane</keyword>
<reference evidence="8" key="1">
    <citation type="submission" date="2022-12" db="EMBL/GenBank/DDBJ databases">
        <title>Draft genome sequence of the thermophilic strain Brevibacillus thermoruber HT42, isolated from Los Humeros, Puebla, Mexico, with biotechnological potential.</title>
        <authorList>
            <person name="Lara Sanchez J."/>
            <person name="Solis Palacios R."/>
            <person name="Bustos Baena A.S."/>
            <person name="Ruz Baez A.E."/>
            <person name="Espinosa Luna G."/>
            <person name="Oliart Ros R.M."/>
        </authorList>
    </citation>
    <scope>NUCLEOTIDE SEQUENCE</scope>
    <source>
        <strain evidence="8">HT42</strain>
    </source>
</reference>